<dbReference type="Gene3D" id="3.30.450.20">
    <property type="entry name" value="PAS domain"/>
    <property type="match status" value="1"/>
</dbReference>
<evidence type="ECO:0000313" key="6">
    <source>
        <dbReference type="Proteomes" id="UP001330184"/>
    </source>
</evidence>
<evidence type="ECO:0000256" key="3">
    <source>
        <dbReference type="ARBA" id="ARBA00022991"/>
    </source>
</evidence>
<proteinExistence type="predicted"/>
<sequence>MTKDNKLQASPLLSFDFYLESYHRLLGNLKKEADLKKITYLLGEEISQENQSLIKKENYDALVITDPDHSILWVNDGFIEMTGYRKNHALQKKPSFLQGKETSKTIKKEIREQLNAHHSFDGAVINYRKNGEPYLCHIKILPHYSPQKKLSCFIALEKELKAA</sequence>
<dbReference type="PANTHER" id="PTHR47429">
    <property type="entry name" value="PROTEIN TWIN LOV 1"/>
    <property type="match status" value="1"/>
</dbReference>
<keyword evidence="3" id="KW-0157">Chromophore</keyword>
<evidence type="ECO:0000256" key="1">
    <source>
        <dbReference type="ARBA" id="ARBA00022630"/>
    </source>
</evidence>
<dbReference type="InterPro" id="IPR000014">
    <property type="entry name" value="PAS"/>
</dbReference>
<dbReference type="RefSeq" id="WP_338197992.1">
    <property type="nucleotide sequence ID" value="NZ_AP027268.1"/>
</dbReference>
<keyword evidence="1" id="KW-0285">Flavoprotein</keyword>
<protein>
    <recommendedName>
        <fullName evidence="4">PAS domain-containing protein</fullName>
    </recommendedName>
</protein>
<dbReference type="CDD" id="cd00130">
    <property type="entry name" value="PAS"/>
    <property type="match status" value="1"/>
</dbReference>
<dbReference type="PANTHER" id="PTHR47429:SF2">
    <property type="entry name" value="PROTEIN TWIN LOV 1"/>
    <property type="match status" value="1"/>
</dbReference>
<dbReference type="Proteomes" id="UP001330184">
    <property type="component" value="Chromosome"/>
</dbReference>
<feature type="domain" description="PAS" evidence="4">
    <location>
        <begin position="60"/>
        <end position="145"/>
    </location>
</feature>
<gene>
    <name evidence="5" type="ORF">MACH07_15360</name>
</gene>
<dbReference type="Pfam" id="PF13426">
    <property type="entry name" value="PAS_9"/>
    <property type="match status" value="1"/>
</dbReference>
<reference evidence="5 6" key="1">
    <citation type="submission" date="2023-01" db="EMBL/GenBank/DDBJ databases">
        <title>Complete genome sequence of Muricauda aquimarina strain IFOP_LL357.</title>
        <authorList>
            <person name="Gajardo G."/>
            <person name="Ueki S."/>
            <person name="Maruyama F."/>
        </authorList>
    </citation>
    <scope>NUCLEOTIDE SEQUENCE [LARGE SCALE GENOMIC DNA]</scope>
    <source>
        <strain evidence="5 6">IFOP_LL357</strain>
    </source>
</reference>
<keyword evidence="2" id="KW-0288">FMN</keyword>
<keyword evidence="6" id="KW-1185">Reference proteome</keyword>
<evidence type="ECO:0000256" key="2">
    <source>
        <dbReference type="ARBA" id="ARBA00022643"/>
    </source>
</evidence>
<dbReference type="AlphaFoldDB" id="A0AA48KM16"/>
<dbReference type="NCBIfam" id="TIGR00229">
    <property type="entry name" value="sensory_box"/>
    <property type="match status" value="1"/>
</dbReference>
<evidence type="ECO:0000259" key="4">
    <source>
        <dbReference type="Pfam" id="PF13426"/>
    </source>
</evidence>
<dbReference type="EMBL" id="AP027268">
    <property type="protein sequence ID" value="BDW92704.1"/>
    <property type="molecule type" value="Genomic_DNA"/>
</dbReference>
<dbReference type="InterPro" id="IPR035965">
    <property type="entry name" value="PAS-like_dom_sf"/>
</dbReference>
<accession>A0AA48KM16</accession>
<name>A0AA48KM16_9FLAO</name>
<evidence type="ECO:0000313" key="5">
    <source>
        <dbReference type="EMBL" id="BDW92704.1"/>
    </source>
</evidence>
<organism evidence="5 6">
    <name type="scientific">Flagellimonas marinaquae</name>
    <dbReference type="NCBI Taxonomy" id="254955"/>
    <lineage>
        <taxon>Bacteria</taxon>
        <taxon>Pseudomonadati</taxon>
        <taxon>Bacteroidota</taxon>
        <taxon>Flavobacteriia</taxon>
        <taxon>Flavobacteriales</taxon>
        <taxon>Flavobacteriaceae</taxon>
        <taxon>Flagellimonas</taxon>
    </lineage>
</organism>
<dbReference type="SUPFAM" id="SSF55785">
    <property type="entry name" value="PYP-like sensor domain (PAS domain)"/>
    <property type="match status" value="1"/>
</dbReference>